<dbReference type="InterPro" id="IPR029903">
    <property type="entry name" value="RmlD-like-bd"/>
</dbReference>
<protein>
    <submittedName>
        <fullName evidence="2">NAD(P)-binding protein</fullName>
    </submittedName>
</protein>
<dbReference type="GO" id="GO:0048270">
    <property type="term" value="F:methionine adenosyltransferase regulator activity"/>
    <property type="evidence" value="ECO:0007669"/>
    <property type="project" value="TreeGrafter"/>
</dbReference>
<dbReference type="PANTHER" id="PTHR10491:SF4">
    <property type="entry name" value="METHIONINE ADENOSYLTRANSFERASE 2 SUBUNIT BETA"/>
    <property type="match status" value="1"/>
</dbReference>
<reference evidence="2" key="1">
    <citation type="journal article" date="2023" name="Mol. Phylogenet. Evol.">
        <title>Genome-scale phylogeny and comparative genomics of the fungal order Sordariales.</title>
        <authorList>
            <person name="Hensen N."/>
            <person name="Bonometti L."/>
            <person name="Westerberg I."/>
            <person name="Brannstrom I.O."/>
            <person name="Guillou S."/>
            <person name="Cros-Aarteil S."/>
            <person name="Calhoun S."/>
            <person name="Haridas S."/>
            <person name="Kuo A."/>
            <person name="Mondo S."/>
            <person name="Pangilinan J."/>
            <person name="Riley R."/>
            <person name="LaButti K."/>
            <person name="Andreopoulos B."/>
            <person name="Lipzen A."/>
            <person name="Chen C."/>
            <person name="Yan M."/>
            <person name="Daum C."/>
            <person name="Ng V."/>
            <person name="Clum A."/>
            <person name="Steindorff A."/>
            <person name="Ohm R.A."/>
            <person name="Martin F."/>
            <person name="Silar P."/>
            <person name="Natvig D.O."/>
            <person name="Lalanne C."/>
            <person name="Gautier V."/>
            <person name="Ament-Velasquez S.L."/>
            <person name="Kruys A."/>
            <person name="Hutchinson M.I."/>
            <person name="Powell A.J."/>
            <person name="Barry K."/>
            <person name="Miller A.N."/>
            <person name="Grigoriev I.V."/>
            <person name="Debuchy R."/>
            <person name="Gladieux P."/>
            <person name="Hiltunen Thoren M."/>
            <person name="Johannesson H."/>
        </authorList>
    </citation>
    <scope>NUCLEOTIDE SEQUENCE</scope>
    <source>
        <strain evidence="2">CBS 757.83</strain>
    </source>
</reference>
<dbReference type="Proteomes" id="UP001305647">
    <property type="component" value="Unassembled WGS sequence"/>
</dbReference>
<evidence type="ECO:0000259" key="1">
    <source>
        <dbReference type="Pfam" id="PF04321"/>
    </source>
</evidence>
<comment type="caution">
    <text evidence="2">The sequence shown here is derived from an EMBL/GenBank/DDBJ whole genome shotgun (WGS) entry which is preliminary data.</text>
</comment>
<feature type="domain" description="RmlD-like substrate binding" evidence="1">
    <location>
        <begin position="6"/>
        <end position="300"/>
    </location>
</feature>
<evidence type="ECO:0000313" key="3">
    <source>
        <dbReference type="Proteomes" id="UP001305647"/>
    </source>
</evidence>
<dbReference type="FunFam" id="3.40.50.720:FF:000357">
    <property type="entry name" value="Methionine adenosyltransferase 2 subunit beta"/>
    <property type="match status" value="1"/>
</dbReference>
<dbReference type="GO" id="GO:0048269">
    <property type="term" value="C:methionine adenosyltransferase complex"/>
    <property type="evidence" value="ECO:0007669"/>
    <property type="project" value="TreeGrafter"/>
</dbReference>
<dbReference type="Pfam" id="PF04321">
    <property type="entry name" value="RmlD_sub_bind"/>
    <property type="match status" value="1"/>
</dbReference>
<proteinExistence type="predicted"/>
<reference evidence="2" key="2">
    <citation type="submission" date="2023-05" db="EMBL/GenBank/DDBJ databases">
        <authorList>
            <consortium name="Lawrence Berkeley National Laboratory"/>
            <person name="Steindorff A."/>
            <person name="Hensen N."/>
            <person name="Bonometti L."/>
            <person name="Westerberg I."/>
            <person name="Brannstrom I.O."/>
            <person name="Guillou S."/>
            <person name="Cros-Aarteil S."/>
            <person name="Calhoun S."/>
            <person name="Haridas S."/>
            <person name="Kuo A."/>
            <person name="Mondo S."/>
            <person name="Pangilinan J."/>
            <person name="Riley R."/>
            <person name="Labutti K."/>
            <person name="Andreopoulos B."/>
            <person name="Lipzen A."/>
            <person name="Chen C."/>
            <person name="Yanf M."/>
            <person name="Daum C."/>
            <person name="Ng V."/>
            <person name="Clum A."/>
            <person name="Ohm R."/>
            <person name="Martin F."/>
            <person name="Silar P."/>
            <person name="Natvig D."/>
            <person name="Lalanne C."/>
            <person name="Gautier V."/>
            <person name="Ament-Velasquez S.L."/>
            <person name="Kruys A."/>
            <person name="Hutchinson M.I."/>
            <person name="Powell A.J."/>
            <person name="Barry K."/>
            <person name="Miller A.N."/>
            <person name="Grigoriev I.V."/>
            <person name="Debuchy R."/>
            <person name="Gladieux P."/>
            <person name="Thoren M.H."/>
            <person name="Johannesson H."/>
        </authorList>
    </citation>
    <scope>NUCLEOTIDE SEQUENCE</scope>
    <source>
        <strain evidence="2">CBS 757.83</strain>
    </source>
</reference>
<name>A0AAN6Q7P9_9PEZI</name>
<dbReference type="SUPFAM" id="SSF51735">
    <property type="entry name" value="NAD(P)-binding Rossmann-fold domains"/>
    <property type="match status" value="1"/>
</dbReference>
<sequence>MSERTALVTGATGFLGRQVVKAFAFHDWTVKGTGYSRADGTDILKVDLASAAEIEAALEKVKPQVVIHCAANRYPDKVDRDPQGTRALNIEASRALARLCAARGALLVYISTDYVFSGRPGEAPYEADAPTGPTNLYGQTKLDGERAVMDEYREGDGVRVVVLRVPVLYGPVDREKGNGESAVNCLMDVVMGSQGQEAKTAKMDHWALRYPTNTEDVARVCHDVAVRYLGEADKASLPKVLQFSSEDKYTKYEMCALFGEIMGVPLDRIEPNSEGNDPNASVQRPFDCHLSTKALKDLGIDVSTQDFVGWWRRECRAFRH</sequence>
<dbReference type="EMBL" id="MU863626">
    <property type="protein sequence ID" value="KAK4105084.1"/>
    <property type="molecule type" value="Genomic_DNA"/>
</dbReference>
<dbReference type="PANTHER" id="PTHR10491">
    <property type="entry name" value="DTDP-4-DEHYDRORHAMNOSE REDUCTASE"/>
    <property type="match status" value="1"/>
</dbReference>
<dbReference type="GO" id="GO:0006556">
    <property type="term" value="P:S-adenosylmethionine biosynthetic process"/>
    <property type="evidence" value="ECO:0007669"/>
    <property type="project" value="TreeGrafter"/>
</dbReference>
<dbReference type="InterPro" id="IPR036291">
    <property type="entry name" value="NAD(P)-bd_dom_sf"/>
</dbReference>
<gene>
    <name evidence="2" type="ORF">N658DRAFT_493192</name>
</gene>
<dbReference type="CDD" id="cd05254">
    <property type="entry name" value="dTDP_HR_like_SDR_e"/>
    <property type="match status" value="1"/>
</dbReference>
<evidence type="ECO:0000313" key="2">
    <source>
        <dbReference type="EMBL" id="KAK4105084.1"/>
    </source>
</evidence>
<accession>A0AAN6Q7P9</accession>
<dbReference type="InterPro" id="IPR005913">
    <property type="entry name" value="dTDP_dehydrorham_reduct"/>
</dbReference>
<dbReference type="AlphaFoldDB" id="A0AAN6Q7P9"/>
<organism evidence="2 3">
    <name type="scientific">Parathielavia hyrcaniae</name>
    <dbReference type="NCBI Taxonomy" id="113614"/>
    <lineage>
        <taxon>Eukaryota</taxon>
        <taxon>Fungi</taxon>
        <taxon>Dikarya</taxon>
        <taxon>Ascomycota</taxon>
        <taxon>Pezizomycotina</taxon>
        <taxon>Sordariomycetes</taxon>
        <taxon>Sordariomycetidae</taxon>
        <taxon>Sordariales</taxon>
        <taxon>Chaetomiaceae</taxon>
        <taxon>Parathielavia</taxon>
    </lineage>
</organism>
<keyword evidence="3" id="KW-1185">Reference proteome</keyword>
<dbReference type="Gene3D" id="3.40.50.720">
    <property type="entry name" value="NAD(P)-binding Rossmann-like Domain"/>
    <property type="match status" value="1"/>
</dbReference>